<proteinExistence type="predicted"/>
<protein>
    <recommendedName>
        <fullName evidence="4">Transmembrane protein</fullName>
    </recommendedName>
</protein>
<sequence>MGLSNLGIFHTIVGVAAIVAAAVDFIRYGKINLNTLSGKIYFYGTIVTSLTSLGISKHGGFNAGHAFSIFIIFLVLGAYFLNSKRKNSARARYFENFWLSFSFFLSLVPTVNETFTRIPLGHPLAKDIKDPVIGNTLLVLLLFFAAGSIFQFRKQQLINKNKTLKQQNFA</sequence>
<feature type="transmembrane region" description="Helical" evidence="1">
    <location>
        <begin position="40"/>
        <end position="56"/>
    </location>
</feature>
<dbReference type="KEGG" id="fjg:BB050_03948"/>
<dbReference type="EMBL" id="CP016907">
    <property type="protein sequence ID" value="AOC97026.1"/>
    <property type="molecule type" value="Genomic_DNA"/>
</dbReference>
<dbReference type="RefSeq" id="WP_066034781.1">
    <property type="nucleotide sequence ID" value="NZ_CP016907.1"/>
</dbReference>
<dbReference type="AlphaFoldDB" id="A0AAC9GLB0"/>
<keyword evidence="1" id="KW-0812">Transmembrane</keyword>
<feature type="transmembrane region" description="Helical" evidence="1">
    <location>
        <begin position="93"/>
        <end position="112"/>
    </location>
</feature>
<accession>A0AAC9GLB0</accession>
<evidence type="ECO:0000313" key="3">
    <source>
        <dbReference type="Proteomes" id="UP000093276"/>
    </source>
</evidence>
<organism evidence="2 3">
    <name type="scientific">Flavobacterium anhuiense</name>
    <dbReference type="NCBI Taxonomy" id="459526"/>
    <lineage>
        <taxon>Bacteria</taxon>
        <taxon>Pseudomonadati</taxon>
        <taxon>Bacteroidota</taxon>
        <taxon>Flavobacteriia</taxon>
        <taxon>Flavobacteriales</taxon>
        <taxon>Flavobacteriaceae</taxon>
        <taxon>Flavobacterium</taxon>
    </lineage>
</organism>
<evidence type="ECO:0008006" key="4">
    <source>
        <dbReference type="Google" id="ProtNLM"/>
    </source>
</evidence>
<gene>
    <name evidence="2" type="ORF">BB050_03948</name>
</gene>
<keyword evidence="1" id="KW-1133">Transmembrane helix</keyword>
<feature type="transmembrane region" description="Helical" evidence="1">
    <location>
        <begin position="132"/>
        <end position="152"/>
    </location>
</feature>
<dbReference type="Proteomes" id="UP000093276">
    <property type="component" value="Chromosome"/>
</dbReference>
<feature type="transmembrane region" description="Helical" evidence="1">
    <location>
        <begin position="62"/>
        <end position="81"/>
    </location>
</feature>
<reference evidence="2 3" key="1">
    <citation type="submission" date="2016-08" db="EMBL/GenBank/DDBJ databases">
        <title>Complete genome sequence of Flavobacterium johnsoniae strain GSE09, a volatile-producing biocontrol agent isolated from cucumber (Cucumis sativus).</title>
        <authorList>
            <person name="Jeong J.-J."/>
            <person name="Oh J.Y."/>
            <person name="Jim Y.J."/>
            <person name="Sang M.K."/>
            <person name="Kim K.D."/>
        </authorList>
    </citation>
    <scope>NUCLEOTIDE SEQUENCE [LARGE SCALE GENOMIC DNA]</scope>
    <source>
        <strain evidence="2 3">GSE09</strain>
    </source>
</reference>
<evidence type="ECO:0000313" key="2">
    <source>
        <dbReference type="EMBL" id="AOC97026.1"/>
    </source>
</evidence>
<keyword evidence="1" id="KW-0472">Membrane</keyword>
<dbReference type="GeneID" id="32309830"/>
<name>A0AAC9GLB0_9FLAO</name>
<evidence type="ECO:0000256" key="1">
    <source>
        <dbReference type="SAM" id="Phobius"/>
    </source>
</evidence>
<feature type="transmembrane region" description="Helical" evidence="1">
    <location>
        <begin position="6"/>
        <end position="28"/>
    </location>
</feature>